<evidence type="ECO:0000313" key="5">
    <source>
        <dbReference type="Proteomes" id="UP001501337"/>
    </source>
</evidence>
<evidence type="ECO:0000256" key="2">
    <source>
        <dbReference type="ARBA" id="ARBA00022737"/>
    </source>
</evidence>
<keyword evidence="2" id="KW-0677">Repeat</keyword>
<gene>
    <name evidence="4" type="ORF">GCM10022278_03880</name>
</gene>
<dbReference type="CDD" id="cd01449">
    <property type="entry name" value="TST_Repeat_2"/>
    <property type="match status" value="1"/>
</dbReference>
<feature type="domain" description="Rhodanese" evidence="3">
    <location>
        <begin position="32"/>
        <end position="139"/>
    </location>
</feature>
<dbReference type="InterPro" id="IPR001763">
    <property type="entry name" value="Rhodanese-like_dom"/>
</dbReference>
<dbReference type="SMART" id="SM00450">
    <property type="entry name" value="RHOD"/>
    <property type="match status" value="2"/>
</dbReference>
<dbReference type="Proteomes" id="UP001501337">
    <property type="component" value="Unassembled WGS sequence"/>
</dbReference>
<organism evidence="4 5">
    <name type="scientific">Allohahella marinimesophila</name>
    <dbReference type="NCBI Taxonomy" id="1054972"/>
    <lineage>
        <taxon>Bacteria</taxon>
        <taxon>Pseudomonadati</taxon>
        <taxon>Pseudomonadota</taxon>
        <taxon>Gammaproteobacteria</taxon>
        <taxon>Oceanospirillales</taxon>
        <taxon>Hahellaceae</taxon>
        <taxon>Allohahella</taxon>
    </lineage>
</organism>
<feature type="domain" description="Rhodanese" evidence="3">
    <location>
        <begin position="192"/>
        <end position="304"/>
    </location>
</feature>
<evidence type="ECO:0000313" key="4">
    <source>
        <dbReference type="EMBL" id="GAA3947927.1"/>
    </source>
</evidence>
<dbReference type="InterPro" id="IPR045078">
    <property type="entry name" value="TST/MPST-like"/>
</dbReference>
<dbReference type="Pfam" id="PF00581">
    <property type="entry name" value="Rhodanese"/>
    <property type="match status" value="2"/>
</dbReference>
<dbReference type="InterPro" id="IPR036873">
    <property type="entry name" value="Rhodanese-like_dom_sf"/>
</dbReference>
<dbReference type="EMBL" id="BAABBO010000001">
    <property type="protein sequence ID" value="GAA3947927.1"/>
    <property type="molecule type" value="Genomic_DNA"/>
</dbReference>
<dbReference type="PROSITE" id="PS50206">
    <property type="entry name" value="RHODANESE_3"/>
    <property type="match status" value="2"/>
</dbReference>
<dbReference type="Gene3D" id="3.40.250.10">
    <property type="entry name" value="Rhodanese-like domain"/>
    <property type="match status" value="2"/>
</dbReference>
<comment type="caution">
    <text evidence="4">The sequence shown here is derived from an EMBL/GenBank/DDBJ whole genome shotgun (WGS) entry which is preliminary data.</text>
</comment>
<protein>
    <submittedName>
        <fullName evidence="4">Rhodanese-like domain-containing protein</fullName>
    </submittedName>
</protein>
<name>A0ABP7NIN3_9GAMM</name>
<sequence>MTHTIASQTRELTHWSLLIQAQHLLDYMQRPAETRVLVVDLSPRSAYEQQHVEGAVWLDPTRTKTHPPFNGKLPELQQLRSIAADLDLHQNDHLVVMDAEGGAWAGRFVWLMLSMGFKNVHAIDGGRLAWEALGLPMVAGDSSSAEGADDEHVQTGESANIRGPIFLPDENSVAASAPTVSVDLAELKRLVEAGQAQVWDARSAEEFSGQRVTARNNGHIPGARHLEWTRLLDPHNHYRLRSPEALNELLLAAGLDPELPIITHCQTHHRSGLTFLAGRQLGLDIKAYPGSWSEWGNSDDTGHLIEQTGDA</sequence>
<dbReference type="SUPFAM" id="SSF52821">
    <property type="entry name" value="Rhodanese/Cell cycle control phosphatase"/>
    <property type="match status" value="2"/>
</dbReference>
<keyword evidence="1" id="KW-0808">Transferase</keyword>
<proteinExistence type="predicted"/>
<dbReference type="RefSeq" id="WP_344802728.1">
    <property type="nucleotide sequence ID" value="NZ_BAABBO010000001.1"/>
</dbReference>
<keyword evidence="5" id="KW-1185">Reference proteome</keyword>
<reference evidence="5" key="1">
    <citation type="journal article" date="2019" name="Int. J. Syst. Evol. Microbiol.">
        <title>The Global Catalogue of Microorganisms (GCM) 10K type strain sequencing project: providing services to taxonomists for standard genome sequencing and annotation.</title>
        <authorList>
            <consortium name="The Broad Institute Genomics Platform"/>
            <consortium name="The Broad Institute Genome Sequencing Center for Infectious Disease"/>
            <person name="Wu L."/>
            <person name="Ma J."/>
        </authorList>
    </citation>
    <scope>NUCLEOTIDE SEQUENCE [LARGE SCALE GENOMIC DNA]</scope>
    <source>
        <strain evidence="5">JCM 17555</strain>
    </source>
</reference>
<evidence type="ECO:0000259" key="3">
    <source>
        <dbReference type="PROSITE" id="PS50206"/>
    </source>
</evidence>
<dbReference type="PANTHER" id="PTHR11364">
    <property type="entry name" value="THIOSULFATE SULFERTANSFERASE"/>
    <property type="match status" value="1"/>
</dbReference>
<evidence type="ECO:0000256" key="1">
    <source>
        <dbReference type="ARBA" id="ARBA00022679"/>
    </source>
</evidence>
<dbReference type="PANTHER" id="PTHR11364:SF27">
    <property type="entry name" value="SULFURTRANSFERASE"/>
    <property type="match status" value="1"/>
</dbReference>
<accession>A0ABP7NIN3</accession>